<comment type="caution">
    <text evidence="2">The sequence shown here is derived from an EMBL/GenBank/DDBJ whole genome shotgun (WGS) entry which is preliminary data.</text>
</comment>
<organism evidence="2 3">
    <name type="scientific">Lentzea rhizosphaerae</name>
    <dbReference type="NCBI Taxonomy" id="2041025"/>
    <lineage>
        <taxon>Bacteria</taxon>
        <taxon>Bacillati</taxon>
        <taxon>Actinomycetota</taxon>
        <taxon>Actinomycetes</taxon>
        <taxon>Pseudonocardiales</taxon>
        <taxon>Pseudonocardiaceae</taxon>
        <taxon>Lentzea</taxon>
    </lineage>
</organism>
<evidence type="ECO:0000256" key="1">
    <source>
        <dbReference type="SAM" id="Phobius"/>
    </source>
</evidence>
<dbReference type="Proteomes" id="UP001595690">
    <property type="component" value="Unassembled WGS sequence"/>
</dbReference>
<reference evidence="3" key="1">
    <citation type="journal article" date="2019" name="Int. J. Syst. Evol. Microbiol.">
        <title>The Global Catalogue of Microorganisms (GCM) 10K type strain sequencing project: providing services to taxonomists for standard genome sequencing and annotation.</title>
        <authorList>
            <consortium name="The Broad Institute Genomics Platform"/>
            <consortium name="The Broad Institute Genome Sequencing Center for Infectious Disease"/>
            <person name="Wu L."/>
            <person name="Ma J."/>
        </authorList>
    </citation>
    <scope>NUCLEOTIDE SEQUENCE [LARGE SCALE GENOMIC DNA]</scope>
    <source>
        <strain evidence="3">CGMCC 4.7405</strain>
    </source>
</reference>
<keyword evidence="3" id="KW-1185">Reference proteome</keyword>
<accession>A0ABV8BPP3</accession>
<keyword evidence="1" id="KW-1133">Transmembrane helix</keyword>
<feature type="transmembrane region" description="Helical" evidence="1">
    <location>
        <begin position="7"/>
        <end position="30"/>
    </location>
</feature>
<feature type="transmembrane region" description="Helical" evidence="1">
    <location>
        <begin position="42"/>
        <end position="63"/>
    </location>
</feature>
<dbReference type="EMBL" id="JBHRZI010000011">
    <property type="protein sequence ID" value="MFC3891322.1"/>
    <property type="molecule type" value="Genomic_DNA"/>
</dbReference>
<protein>
    <submittedName>
        <fullName evidence="2">Uncharacterized protein</fullName>
    </submittedName>
</protein>
<sequence>MRLFDLRLIIAFLFGLYGVVLVVIGLGFTSDDDLKKAEGVNINLWAGVAMVVMAAAFAAWATLRPQFAKTATTTADDLGKRG</sequence>
<dbReference type="RefSeq" id="WP_382370536.1">
    <property type="nucleotide sequence ID" value="NZ_JBHRZI010000011.1"/>
</dbReference>
<gene>
    <name evidence="2" type="ORF">ACFOWZ_07525</name>
</gene>
<evidence type="ECO:0000313" key="3">
    <source>
        <dbReference type="Proteomes" id="UP001595690"/>
    </source>
</evidence>
<keyword evidence="1" id="KW-0812">Transmembrane</keyword>
<keyword evidence="1" id="KW-0472">Membrane</keyword>
<proteinExistence type="predicted"/>
<name>A0ABV8BPP3_9PSEU</name>
<evidence type="ECO:0000313" key="2">
    <source>
        <dbReference type="EMBL" id="MFC3891322.1"/>
    </source>
</evidence>